<dbReference type="Pfam" id="PF20629">
    <property type="entry name" value="GD_AH_C"/>
    <property type="match status" value="1"/>
</dbReference>
<sequence>MTAPEEVKKFMGYKRADGRVGIRNKILVLPTVSCSGETARIIAEQVQGAVTFQNQQGCGQMGADAKRTIDILIGLGSNPNVYGVVVVGLGCETAQPKMVAAEIAKRGKPVHTVVIQEEGGTLNAIMKGIRYATELSVSMSCEEKVECDLSELVVALECGGSDPTSGLASNPSMGYASDLIVAAGGTTILSETTEFIGAEHVLASKAIDPKVSEDIFNIVHRLEASVEARGGSLRGGNPSPGNIEGGITTIEEKSLGCIFKGGTTPTVEVVDYGVRPTRKGLVVMDTPGFDVDSVIGMVAGGAQICVFTTGRGTPVGNALVPVIKLTGNSITYEKMKDNIDINAGVILEGLKTVDELGREVFEEVVKVANGKVTKAEVYGFSEFGVWRCGASV</sequence>
<evidence type="ECO:0000256" key="1">
    <source>
        <dbReference type="ARBA" id="ARBA00010986"/>
    </source>
</evidence>
<dbReference type="PANTHER" id="PTHR30536">
    <property type="entry name" value="ALTRONATE/GALACTARATE DEHYDRATASE"/>
    <property type="match status" value="1"/>
</dbReference>
<dbReference type="GO" id="GO:0019698">
    <property type="term" value="P:D-galacturonate catabolic process"/>
    <property type="evidence" value="ECO:0007669"/>
    <property type="project" value="TreeGrafter"/>
</dbReference>
<dbReference type="InterPro" id="IPR052172">
    <property type="entry name" value="UxaA_altronate/galactarate_dh"/>
</dbReference>
<dbReference type="InterPro" id="IPR007392">
    <property type="entry name" value="GD_AH_second"/>
</dbReference>
<dbReference type="PANTHER" id="PTHR30536:SF5">
    <property type="entry name" value="ALTRONATE DEHYDRATASE"/>
    <property type="match status" value="1"/>
</dbReference>
<evidence type="ECO:0000256" key="2">
    <source>
        <dbReference type="ARBA" id="ARBA00023239"/>
    </source>
</evidence>
<name>A0A1G5RXL7_9FIRM</name>
<keyword evidence="6" id="KW-1185">Reference proteome</keyword>
<proteinExistence type="inferred from homology"/>
<evidence type="ECO:0000313" key="6">
    <source>
        <dbReference type="Proteomes" id="UP000199208"/>
    </source>
</evidence>
<dbReference type="EMBL" id="FMWL01000004">
    <property type="protein sequence ID" value="SCZ78201.1"/>
    <property type="molecule type" value="Genomic_DNA"/>
</dbReference>
<gene>
    <name evidence="5" type="ORF">SAMN03080599_01151</name>
</gene>
<evidence type="ECO:0000313" key="5">
    <source>
        <dbReference type="EMBL" id="SCZ78201.1"/>
    </source>
</evidence>
<evidence type="ECO:0000259" key="3">
    <source>
        <dbReference type="Pfam" id="PF04295"/>
    </source>
</evidence>
<dbReference type="AlphaFoldDB" id="A0A1G5RXL7"/>
<dbReference type="RefSeq" id="WP_092589945.1">
    <property type="nucleotide sequence ID" value="NZ_FMWL01000004.1"/>
</dbReference>
<dbReference type="GO" id="GO:0016829">
    <property type="term" value="F:lyase activity"/>
    <property type="evidence" value="ECO:0007669"/>
    <property type="project" value="UniProtKB-KW"/>
</dbReference>
<reference evidence="5 6" key="1">
    <citation type="submission" date="2016-10" db="EMBL/GenBank/DDBJ databases">
        <authorList>
            <person name="de Groot N.N."/>
        </authorList>
    </citation>
    <scope>NUCLEOTIDE SEQUENCE [LARGE SCALE GENOMIC DNA]</scope>
    <source>
        <strain evidence="5 6">DSM 2784</strain>
    </source>
</reference>
<comment type="similarity">
    <text evidence="1">Belongs to the UxaA family.</text>
</comment>
<dbReference type="Pfam" id="PF04295">
    <property type="entry name" value="GD_AH_second"/>
    <property type="match status" value="1"/>
</dbReference>
<keyword evidence="2" id="KW-0456">Lyase</keyword>
<evidence type="ECO:0000259" key="4">
    <source>
        <dbReference type="Pfam" id="PF20629"/>
    </source>
</evidence>
<organism evidence="5 6">
    <name type="scientific">Acidaminobacter hydrogenoformans DSM 2784</name>
    <dbReference type="NCBI Taxonomy" id="1120920"/>
    <lineage>
        <taxon>Bacteria</taxon>
        <taxon>Bacillati</taxon>
        <taxon>Bacillota</taxon>
        <taxon>Clostridia</taxon>
        <taxon>Peptostreptococcales</taxon>
        <taxon>Acidaminobacteraceae</taxon>
        <taxon>Acidaminobacter</taxon>
    </lineage>
</organism>
<dbReference type="OrthoDB" id="9804574at2"/>
<accession>A0A1G5RXL7</accession>
<dbReference type="STRING" id="1120920.SAMN03080599_01151"/>
<dbReference type="Proteomes" id="UP000199208">
    <property type="component" value="Unassembled WGS sequence"/>
</dbReference>
<protein>
    <submittedName>
        <fullName evidence="5">Altronate dehydratase large subunit</fullName>
    </submittedName>
</protein>
<feature type="domain" description="D-galactarate/Altronate dehydratase second" evidence="3">
    <location>
        <begin position="12"/>
        <end position="136"/>
    </location>
</feature>
<feature type="domain" description="D-galactarate/Altronate dehydratase C-terminal" evidence="4">
    <location>
        <begin position="149"/>
        <end position="389"/>
    </location>
</feature>
<dbReference type="InterPro" id="IPR048332">
    <property type="entry name" value="GD_AH_C"/>
</dbReference>